<protein>
    <submittedName>
        <fullName evidence="1">Uncharacterized protein</fullName>
    </submittedName>
</protein>
<accession>A0A251U0C7</accession>
<name>A0A251U0C7_HELAN</name>
<proteinExistence type="predicted"/>
<gene>
    <name evidence="1" type="ORF">HannXRQ_Chr09g0271321</name>
</gene>
<keyword evidence="2" id="KW-1185">Reference proteome</keyword>
<sequence length="91" mass="10975">MVYCTIYSRVFYLFHIKIMEHWVLIILQHHPVYKTWKGYIFDSRKGKNDNDYSCYEITTLFKQAIEQNMTWAKVKVSSDSSFVVCLFLYLS</sequence>
<dbReference type="EMBL" id="CM007898">
    <property type="protein sequence ID" value="OTG16433.1"/>
    <property type="molecule type" value="Genomic_DNA"/>
</dbReference>
<reference evidence="2" key="1">
    <citation type="journal article" date="2017" name="Nature">
        <title>The sunflower genome provides insights into oil metabolism, flowering and Asterid evolution.</title>
        <authorList>
            <person name="Badouin H."/>
            <person name="Gouzy J."/>
            <person name="Grassa C.J."/>
            <person name="Murat F."/>
            <person name="Staton S.E."/>
            <person name="Cottret L."/>
            <person name="Lelandais-Briere C."/>
            <person name="Owens G.L."/>
            <person name="Carrere S."/>
            <person name="Mayjonade B."/>
            <person name="Legrand L."/>
            <person name="Gill N."/>
            <person name="Kane N.C."/>
            <person name="Bowers J.E."/>
            <person name="Hubner S."/>
            <person name="Bellec A."/>
            <person name="Berard A."/>
            <person name="Berges H."/>
            <person name="Blanchet N."/>
            <person name="Boniface M.C."/>
            <person name="Brunel D."/>
            <person name="Catrice O."/>
            <person name="Chaidir N."/>
            <person name="Claudel C."/>
            <person name="Donnadieu C."/>
            <person name="Faraut T."/>
            <person name="Fievet G."/>
            <person name="Helmstetter N."/>
            <person name="King M."/>
            <person name="Knapp S.J."/>
            <person name="Lai Z."/>
            <person name="Le Paslier M.C."/>
            <person name="Lippi Y."/>
            <person name="Lorenzon L."/>
            <person name="Mandel J.R."/>
            <person name="Marage G."/>
            <person name="Marchand G."/>
            <person name="Marquand E."/>
            <person name="Bret-Mestries E."/>
            <person name="Morien E."/>
            <person name="Nambeesan S."/>
            <person name="Nguyen T."/>
            <person name="Pegot-Espagnet P."/>
            <person name="Pouilly N."/>
            <person name="Raftis F."/>
            <person name="Sallet E."/>
            <person name="Schiex T."/>
            <person name="Thomas J."/>
            <person name="Vandecasteele C."/>
            <person name="Vares D."/>
            <person name="Vear F."/>
            <person name="Vautrin S."/>
            <person name="Crespi M."/>
            <person name="Mangin B."/>
            <person name="Burke J.M."/>
            <person name="Salse J."/>
            <person name="Munos S."/>
            <person name="Vincourt P."/>
            <person name="Rieseberg L.H."/>
            <person name="Langlade N.B."/>
        </authorList>
    </citation>
    <scope>NUCLEOTIDE SEQUENCE [LARGE SCALE GENOMIC DNA]</scope>
    <source>
        <strain evidence="2">cv. SF193</strain>
    </source>
</reference>
<evidence type="ECO:0000313" key="1">
    <source>
        <dbReference type="EMBL" id="OTG16433.1"/>
    </source>
</evidence>
<evidence type="ECO:0000313" key="2">
    <source>
        <dbReference type="Proteomes" id="UP000215914"/>
    </source>
</evidence>
<dbReference type="Proteomes" id="UP000215914">
    <property type="component" value="Chromosome 9"/>
</dbReference>
<organism evidence="1 2">
    <name type="scientific">Helianthus annuus</name>
    <name type="common">Common sunflower</name>
    <dbReference type="NCBI Taxonomy" id="4232"/>
    <lineage>
        <taxon>Eukaryota</taxon>
        <taxon>Viridiplantae</taxon>
        <taxon>Streptophyta</taxon>
        <taxon>Embryophyta</taxon>
        <taxon>Tracheophyta</taxon>
        <taxon>Spermatophyta</taxon>
        <taxon>Magnoliopsida</taxon>
        <taxon>eudicotyledons</taxon>
        <taxon>Gunneridae</taxon>
        <taxon>Pentapetalae</taxon>
        <taxon>asterids</taxon>
        <taxon>campanulids</taxon>
        <taxon>Asterales</taxon>
        <taxon>Asteraceae</taxon>
        <taxon>Asteroideae</taxon>
        <taxon>Heliantheae alliance</taxon>
        <taxon>Heliantheae</taxon>
        <taxon>Helianthus</taxon>
    </lineage>
</organism>
<dbReference type="AlphaFoldDB" id="A0A251U0C7"/>
<dbReference type="InParanoid" id="A0A251U0C7"/>